<comment type="function">
    <text evidence="13">Essential cell division protein that coordinates cell division and chromosome segregation. The N-terminus is involved in assembly of the cell-division machinery. The C-terminus functions as a DNA motor that moves dsDNA in an ATP-dependent manner towards the dif recombination site, which is located within the replication terminus region. Required for activation of the Xer recombinase, allowing activation of chromosome unlinking by recombination.</text>
</comment>
<evidence type="ECO:0000256" key="6">
    <source>
        <dbReference type="ARBA" id="ARBA00022741"/>
    </source>
</evidence>
<reference evidence="19 20" key="1">
    <citation type="submission" date="2019-08" db="EMBL/GenBank/DDBJ databases">
        <title>In-depth cultivation of the pig gut microbiome towards novel bacterial diversity and tailored functional studies.</title>
        <authorList>
            <person name="Wylensek D."/>
            <person name="Hitch T.C.A."/>
            <person name="Clavel T."/>
        </authorList>
    </citation>
    <scope>NUCLEOTIDE SEQUENCE [LARGE SCALE GENOMIC DNA]</scope>
    <source>
        <strain evidence="20">WCA-380-WT-3B3</strain>
    </source>
</reference>
<name>A0A6I2UW95_9FIRM</name>
<accession>A0A6I2UW95</accession>
<feature type="transmembrane region" description="Helical" evidence="17">
    <location>
        <begin position="113"/>
        <end position="133"/>
    </location>
</feature>
<dbReference type="SMART" id="SM00382">
    <property type="entry name" value="AAA"/>
    <property type="match status" value="1"/>
</dbReference>
<proteinExistence type="inferred from homology"/>
<gene>
    <name evidence="19" type="ORF">FYJ78_03765</name>
</gene>
<dbReference type="Pfam" id="PF17854">
    <property type="entry name" value="FtsK_alpha"/>
    <property type="match status" value="1"/>
</dbReference>
<feature type="transmembrane region" description="Helical" evidence="17">
    <location>
        <begin position="25"/>
        <end position="46"/>
    </location>
</feature>
<dbReference type="CDD" id="cd01127">
    <property type="entry name" value="TrwB_TraG_TraD_VirD4"/>
    <property type="match status" value="1"/>
</dbReference>
<comment type="subcellular location">
    <subcellularLocation>
        <location evidence="1">Cell membrane</location>
        <topology evidence="1">Multi-pass membrane protein</topology>
    </subcellularLocation>
</comment>
<organism evidence="19 20">
    <name type="scientific">Selenomonas montiformis</name>
    <dbReference type="NCBI Taxonomy" id="2652285"/>
    <lineage>
        <taxon>Bacteria</taxon>
        <taxon>Bacillati</taxon>
        <taxon>Bacillota</taxon>
        <taxon>Negativicutes</taxon>
        <taxon>Selenomonadales</taxon>
        <taxon>Selenomonadaceae</taxon>
        <taxon>Selenomonas</taxon>
    </lineage>
</organism>
<evidence type="ECO:0000256" key="2">
    <source>
        <dbReference type="ARBA" id="ARBA00006474"/>
    </source>
</evidence>
<dbReference type="GO" id="GO:0003677">
    <property type="term" value="F:DNA binding"/>
    <property type="evidence" value="ECO:0007669"/>
    <property type="project" value="UniProtKB-KW"/>
</dbReference>
<dbReference type="Proteomes" id="UP000430222">
    <property type="component" value="Unassembled WGS sequence"/>
</dbReference>
<feature type="binding site" evidence="15">
    <location>
        <begin position="483"/>
        <end position="490"/>
    </location>
    <ligand>
        <name>ATP</name>
        <dbReference type="ChEBI" id="CHEBI:30616"/>
    </ligand>
</feature>
<evidence type="ECO:0000256" key="13">
    <source>
        <dbReference type="ARBA" id="ARBA00024986"/>
    </source>
</evidence>
<evidence type="ECO:0000256" key="4">
    <source>
        <dbReference type="ARBA" id="ARBA00022618"/>
    </source>
</evidence>
<dbReference type="GO" id="GO:0051301">
    <property type="term" value="P:cell division"/>
    <property type="evidence" value="ECO:0007669"/>
    <property type="project" value="UniProtKB-KW"/>
</dbReference>
<keyword evidence="4" id="KW-0132">Cell division</keyword>
<keyword evidence="7" id="KW-0159">Chromosome partition</keyword>
<evidence type="ECO:0000256" key="9">
    <source>
        <dbReference type="ARBA" id="ARBA00022989"/>
    </source>
</evidence>
<keyword evidence="3" id="KW-1003">Cell membrane</keyword>
<evidence type="ECO:0000313" key="20">
    <source>
        <dbReference type="Proteomes" id="UP000430222"/>
    </source>
</evidence>
<evidence type="ECO:0000256" key="10">
    <source>
        <dbReference type="ARBA" id="ARBA00023125"/>
    </source>
</evidence>
<feature type="compositionally biased region" description="Low complexity" evidence="16">
    <location>
        <begin position="279"/>
        <end position="288"/>
    </location>
</feature>
<evidence type="ECO:0000256" key="14">
    <source>
        <dbReference type="ARBA" id="ARBA00025923"/>
    </source>
</evidence>
<feature type="transmembrane region" description="Helical" evidence="17">
    <location>
        <begin position="58"/>
        <end position="76"/>
    </location>
</feature>
<evidence type="ECO:0000256" key="15">
    <source>
        <dbReference type="PROSITE-ProRule" id="PRU00289"/>
    </source>
</evidence>
<comment type="subunit">
    <text evidence="14">Homohexamer. Forms a ring that surrounds DNA.</text>
</comment>
<protein>
    <submittedName>
        <fullName evidence="19">DNA translocase FtsK</fullName>
    </submittedName>
</protein>
<keyword evidence="5 17" id="KW-0812">Transmembrane</keyword>
<dbReference type="InterPro" id="IPR036390">
    <property type="entry name" value="WH_DNA-bd_sf"/>
</dbReference>
<keyword evidence="9 17" id="KW-1133">Transmembrane helix</keyword>
<dbReference type="InterPro" id="IPR025199">
    <property type="entry name" value="FtsK_4TM"/>
</dbReference>
<evidence type="ECO:0000259" key="18">
    <source>
        <dbReference type="PROSITE" id="PS50901"/>
    </source>
</evidence>
<dbReference type="SMART" id="SM00843">
    <property type="entry name" value="Ftsk_gamma"/>
    <property type="match status" value="1"/>
</dbReference>
<dbReference type="Pfam" id="PF13491">
    <property type="entry name" value="FtsK_4TM"/>
    <property type="match status" value="1"/>
</dbReference>
<sequence>MISLCGLFGLNVGFVGVYFAKCLRYLFGVGAVFITMLILLIGYQYMTRHRGLVYSLRFFGMGMLFLSILAIWHHMVIPVGEEILPDSLPRGGGLLGGGLLFVLRKFFGVDGTLIILCTGVIGAILLSTTWSLATGLLKTQHTAAKGAKATGEVVSHACEKVASAGTRVEERVAGVVKEKVRHSFYNQERDHHFDEEPPVANRMDSEFCPASDKMAQNTDNMIYADPVPAAPMEADPERNKMQDEEEQETIPSFTIEYGRNAEMDHSGDDSLSAEKQHSESSSSPSAHLMKQQRTPLPDYQEIAPMMPAASLLDGSVPSDSQEKTAVVRPYQLPGVTDILSRHVKKKNASLEMEIEENARTLQKTLADFKVKATIINACHGPAVTRYELEPAPGVKVSKITNLAEDIALRLAASSVRIEQIPGKSAIGIEVPNKELEGVQLREVLESPKFNSAKSKLTVGLGMDIGGQAIFADLAKMPHLLVAGATGSGKSVCINTLITSILFKAKPDEVKFILVDPKMVELSNYNGIPHLMVPVVTDAKKAASVLNWSVQEMEKRYAKFAESNVRNMDTYNRKFPEETMPAIVIIIDELADLMMVAPHDVEDAICRLAQKARAAGIHMVLATQRPSVDVITGIIKANIPSRISFAVSSQIDSRTILDRSGAEKLLGKGDMLFYPVGASKPQRVQGAFISDEEVERLLEFIRSQGQEMETNEEIVAFTEQALQEETEAGEGNGSRNKTDELLADAVDLIMSTGQASSSSIQRRFHIGYTRAARLIDTMEELHIVGPNAGSKPRDILMSLEQAQQAVSNFQPKNG</sequence>
<keyword evidence="11 17" id="KW-0472">Membrane</keyword>
<dbReference type="EMBL" id="VUNL01000003">
    <property type="protein sequence ID" value="MSV24314.1"/>
    <property type="molecule type" value="Genomic_DNA"/>
</dbReference>
<dbReference type="PANTHER" id="PTHR22683">
    <property type="entry name" value="SPORULATION PROTEIN RELATED"/>
    <property type="match status" value="1"/>
</dbReference>
<dbReference type="InterPro" id="IPR041027">
    <property type="entry name" value="FtsK_alpha"/>
</dbReference>
<dbReference type="InterPro" id="IPR036388">
    <property type="entry name" value="WH-like_DNA-bd_sf"/>
</dbReference>
<evidence type="ECO:0000313" key="19">
    <source>
        <dbReference type="EMBL" id="MSV24314.1"/>
    </source>
</evidence>
<dbReference type="Pfam" id="PF09397">
    <property type="entry name" value="FtsK_gamma"/>
    <property type="match status" value="1"/>
</dbReference>
<keyword evidence="10" id="KW-0238">DNA-binding</keyword>
<dbReference type="Gene3D" id="3.40.50.300">
    <property type="entry name" value="P-loop containing nucleotide triphosphate hydrolases"/>
    <property type="match status" value="1"/>
</dbReference>
<dbReference type="InterPro" id="IPR003593">
    <property type="entry name" value="AAA+_ATPase"/>
</dbReference>
<keyword evidence="12" id="KW-0131">Cell cycle</keyword>
<dbReference type="Gene3D" id="1.10.10.10">
    <property type="entry name" value="Winged helix-like DNA-binding domain superfamily/Winged helix DNA-binding domain"/>
    <property type="match status" value="1"/>
</dbReference>
<evidence type="ECO:0000256" key="16">
    <source>
        <dbReference type="SAM" id="MobiDB-lite"/>
    </source>
</evidence>
<comment type="caution">
    <text evidence="19">The sequence shown here is derived from an EMBL/GenBank/DDBJ whole genome shotgun (WGS) entry which is preliminary data.</text>
</comment>
<dbReference type="InterPro" id="IPR027417">
    <property type="entry name" value="P-loop_NTPase"/>
</dbReference>
<dbReference type="Pfam" id="PF01580">
    <property type="entry name" value="FtsK_SpoIIIE"/>
    <property type="match status" value="1"/>
</dbReference>
<dbReference type="PROSITE" id="PS50901">
    <property type="entry name" value="FTSK"/>
    <property type="match status" value="1"/>
</dbReference>
<evidence type="ECO:0000256" key="5">
    <source>
        <dbReference type="ARBA" id="ARBA00022692"/>
    </source>
</evidence>
<dbReference type="SUPFAM" id="SSF46785">
    <property type="entry name" value="Winged helix' DNA-binding domain"/>
    <property type="match status" value="1"/>
</dbReference>
<dbReference type="SUPFAM" id="SSF52540">
    <property type="entry name" value="P-loop containing nucleoside triphosphate hydrolases"/>
    <property type="match status" value="1"/>
</dbReference>
<evidence type="ECO:0000256" key="7">
    <source>
        <dbReference type="ARBA" id="ARBA00022829"/>
    </source>
</evidence>
<feature type="transmembrane region" description="Helical" evidence="17">
    <location>
        <begin position="88"/>
        <end position="106"/>
    </location>
</feature>
<dbReference type="GO" id="GO:0005886">
    <property type="term" value="C:plasma membrane"/>
    <property type="evidence" value="ECO:0007669"/>
    <property type="project" value="UniProtKB-SubCell"/>
</dbReference>
<evidence type="ECO:0000256" key="11">
    <source>
        <dbReference type="ARBA" id="ARBA00023136"/>
    </source>
</evidence>
<evidence type="ECO:0000256" key="8">
    <source>
        <dbReference type="ARBA" id="ARBA00022840"/>
    </source>
</evidence>
<feature type="domain" description="FtsK" evidence="18">
    <location>
        <begin position="466"/>
        <end position="653"/>
    </location>
</feature>
<dbReference type="AlphaFoldDB" id="A0A6I2UW95"/>
<evidence type="ECO:0000256" key="1">
    <source>
        <dbReference type="ARBA" id="ARBA00004651"/>
    </source>
</evidence>
<evidence type="ECO:0000256" key="12">
    <source>
        <dbReference type="ARBA" id="ARBA00023306"/>
    </source>
</evidence>
<dbReference type="GO" id="GO:0007059">
    <property type="term" value="P:chromosome segregation"/>
    <property type="evidence" value="ECO:0007669"/>
    <property type="project" value="UniProtKB-KW"/>
</dbReference>
<dbReference type="GO" id="GO:0005524">
    <property type="term" value="F:ATP binding"/>
    <property type="evidence" value="ECO:0007669"/>
    <property type="project" value="UniProtKB-UniRule"/>
</dbReference>
<feature type="compositionally biased region" description="Basic and acidic residues" evidence="16">
    <location>
        <begin position="261"/>
        <end position="278"/>
    </location>
</feature>
<feature type="region of interest" description="Disordered" evidence="16">
    <location>
        <begin position="226"/>
        <end position="249"/>
    </location>
</feature>
<dbReference type="PANTHER" id="PTHR22683:SF41">
    <property type="entry name" value="DNA TRANSLOCASE FTSK"/>
    <property type="match status" value="1"/>
</dbReference>
<dbReference type="InterPro" id="IPR002543">
    <property type="entry name" value="FtsK_dom"/>
</dbReference>
<dbReference type="Gene3D" id="3.30.980.40">
    <property type="match status" value="1"/>
</dbReference>
<dbReference type="InterPro" id="IPR050206">
    <property type="entry name" value="FtsK/SpoIIIE/SftA"/>
</dbReference>
<evidence type="ECO:0000256" key="3">
    <source>
        <dbReference type="ARBA" id="ARBA00022475"/>
    </source>
</evidence>
<keyword evidence="6 15" id="KW-0547">Nucleotide-binding</keyword>
<keyword evidence="8 15" id="KW-0067">ATP-binding</keyword>
<evidence type="ECO:0000256" key="17">
    <source>
        <dbReference type="SAM" id="Phobius"/>
    </source>
</evidence>
<dbReference type="InterPro" id="IPR018541">
    <property type="entry name" value="Ftsk_gamma"/>
</dbReference>
<keyword evidence="20" id="KW-1185">Reference proteome</keyword>
<comment type="similarity">
    <text evidence="2">Belongs to the FtsK/SpoIIIE/SftA family.</text>
</comment>
<feature type="region of interest" description="Disordered" evidence="16">
    <location>
        <begin position="261"/>
        <end position="293"/>
    </location>
</feature>